<reference evidence="2 3" key="1">
    <citation type="submission" date="2018-11" db="EMBL/GenBank/DDBJ databases">
        <authorList>
            <consortium name="Pathogen Informatics"/>
        </authorList>
    </citation>
    <scope>NUCLEOTIDE SEQUENCE [LARGE SCALE GENOMIC DNA]</scope>
</reference>
<evidence type="ECO:0000313" key="4">
    <source>
        <dbReference type="WBParaSite" id="HPBE_0001281501-mRNA-1"/>
    </source>
</evidence>
<name>A0A183FWJ4_HELPZ</name>
<feature type="compositionally biased region" description="Basic and acidic residues" evidence="1">
    <location>
        <begin position="282"/>
        <end position="298"/>
    </location>
</feature>
<dbReference type="EMBL" id="UZAH01027650">
    <property type="protein sequence ID" value="VDO93748.1"/>
    <property type="molecule type" value="Genomic_DNA"/>
</dbReference>
<accession>A0A183FWJ4</accession>
<dbReference type="WBParaSite" id="HPBE_0001281501-mRNA-1">
    <property type="protein sequence ID" value="HPBE_0001281501-mRNA-1"/>
    <property type="gene ID" value="HPBE_0001281501"/>
</dbReference>
<dbReference type="AlphaFoldDB" id="A0A183FWJ4"/>
<evidence type="ECO:0000313" key="3">
    <source>
        <dbReference type="Proteomes" id="UP000050761"/>
    </source>
</evidence>
<accession>A0A3P8D041</accession>
<keyword evidence="3" id="KW-1185">Reference proteome</keyword>
<reference evidence="4" key="2">
    <citation type="submission" date="2019-09" db="UniProtKB">
        <authorList>
            <consortium name="WormBaseParasite"/>
        </authorList>
    </citation>
    <scope>IDENTIFICATION</scope>
</reference>
<feature type="compositionally biased region" description="Basic residues" evidence="1">
    <location>
        <begin position="270"/>
        <end position="281"/>
    </location>
</feature>
<dbReference type="Proteomes" id="UP000050761">
    <property type="component" value="Unassembled WGS sequence"/>
</dbReference>
<protein>
    <submittedName>
        <fullName evidence="4">ULP_PROTEASE domain-containing protein</fullName>
    </submittedName>
</protein>
<evidence type="ECO:0000256" key="1">
    <source>
        <dbReference type="SAM" id="MobiDB-lite"/>
    </source>
</evidence>
<gene>
    <name evidence="2" type="ORF">HPBE_LOCUS12816</name>
</gene>
<evidence type="ECO:0000313" key="2">
    <source>
        <dbReference type="EMBL" id="VDO93748.1"/>
    </source>
</evidence>
<dbReference type="OrthoDB" id="5866377at2759"/>
<proteinExistence type="predicted"/>
<sequence length="298" mass="34289">MRWILDTSQRRITPKSVALGYAFYKSKCMHIALMASVTPMDGIMRHAEIKGWDCDTSHIFELGWRMATGITWNPAAQSAVKEHKKVLFVVPHSLRALKRVNGMKESKFFYYRLFKEIHLRKTEVEPRPGTWFPFVHAMNMWLAIGCRYYMIAGPRPKDEDSWYRVAASARSHVDACLEWNKQYQIVLVDKLPIAAGAIGMSSPCCYVGVVEDENVMVAETQARIFYEATLEQLKPWVALDPLPTPRVAVNSVRSDCGHATVKEGRVDKRAQRRREQRKKRSEARAATKDLEKLIMDER</sequence>
<feature type="region of interest" description="Disordered" evidence="1">
    <location>
        <begin position="265"/>
        <end position="298"/>
    </location>
</feature>
<organism evidence="3 4">
    <name type="scientific">Heligmosomoides polygyrus</name>
    <name type="common">Parasitic roundworm</name>
    <dbReference type="NCBI Taxonomy" id="6339"/>
    <lineage>
        <taxon>Eukaryota</taxon>
        <taxon>Metazoa</taxon>
        <taxon>Ecdysozoa</taxon>
        <taxon>Nematoda</taxon>
        <taxon>Chromadorea</taxon>
        <taxon>Rhabditida</taxon>
        <taxon>Rhabditina</taxon>
        <taxon>Rhabditomorpha</taxon>
        <taxon>Strongyloidea</taxon>
        <taxon>Heligmosomidae</taxon>
        <taxon>Heligmosomoides</taxon>
    </lineage>
</organism>